<feature type="region of interest" description="Disordered" evidence="1">
    <location>
        <begin position="1"/>
        <end position="30"/>
    </location>
</feature>
<name>A0A7J7IZ08_BUGNE</name>
<evidence type="ECO:0000256" key="1">
    <source>
        <dbReference type="SAM" id="MobiDB-lite"/>
    </source>
</evidence>
<gene>
    <name evidence="2" type="ORF">EB796_023011</name>
</gene>
<organism evidence="2 3">
    <name type="scientific">Bugula neritina</name>
    <name type="common">Brown bryozoan</name>
    <name type="synonym">Sertularia neritina</name>
    <dbReference type="NCBI Taxonomy" id="10212"/>
    <lineage>
        <taxon>Eukaryota</taxon>
        <taxon>Metazoa</taxon>
        <taxon>Spiralia</taxon>
        <taxon>Lophotrochozoa</taxon>
        <taxon>Bryozoa</taxon>
        <taxon>Gymnolaemata</taxon>
        <taxon>Cheilostomatida</taxon>
        <taxon>Flustrina</taxon>
        <taxon>Buguloidea</taxon>
        <taxon>Bugulidae</taxon>
        <taxon>Bugula</taxon>
    </lineage>
</organism>
<dbReference type="AlphaFoldDB" id="A0A7J7IZ08"/>
<feature type="compositionally biased region" description="Basic and acidic residues" evidence="1">
    <location>
        <begin position="15"/>
        <end position="26"/>
    </location>
</feature>
<protein>
    <submittedName>
        <fullName evidence="2">Uncharacterized protein</fullName>
    </submittedName>
</protein>
<proteinExistence type="predicted"/>
<sequence>MSIQECRDTNILPPETKETGEQHYHNDNNTQCYSESSDYHIPLSQTPSLQTEISKYQNSESSAESFRYRKTYGQITNQLLISDINQSLPTVSIKI</sequence>
<reference evidence="2" key="1">
    <citation type="submission" date="2020-06" db="EMBL/GenBank/DDBJ databases">
        <title>Draft genome of Bugula neritina, a colonial animal packing powerful symbionts and potential medicines.</title>
        <authorList>
            <person name="Rayko M."/>
        </authorList>
    </citation>
    <scope>NUCLEOTIDE SEQUENCE [LARGE SCALE GENOMIC DNA]</scope>
    <source>
        <strain evidence="2">Kwan_BN1</strain>
    </source>
</reference>
<dbReference type="EMBL" id="VXIV02003284">
    <property type="protein sequence ID" value="KAF6018681.1"/>
    <property type="molecule type" value="Genomic_DNA"/>
</dbReference>
<evidence type="ECO:0000313" key="3">
    <source>
        <dbReference type="Proteomes" id="UP000593567"/>
    </source>
</evidence>
<comment type="caution">
    <text evidence="2">The sequence shown here is derived from an EMBL/GenBank/DDBJ whole genome shotgun (WGS) entry which is preliminary data.</text>
</comment>
<evidence type="ECO:0000313" key="2">
    <source>
        <dbReference type="EMBL" id="KAF6018681.1"/>
    </source>
</evidence>
<accession>A0A7J7IZ08</accession>
<dbReference type="Proteomes" id="UP000593567">
    <property type="component" value="Unassembled WGS sequence"/>
</dbReference>
<keyword evidence="3" id="KW-1185">Reference proteome</keyword>